<dbReference type="Pfam" id="PF06470">
    <property type="entry name" value="SMC_hinge"/>
    <property type="match status" value="1"/>
</dbReference>
<accession>X1PXA7</accession>
<gene>
    <name evidence="3" type="ORF">S06H3_63670</name>
</gene>
<feature type="region of interest" description="Disordered" evidence="1">
    <location>
        <begin position="59"/>
        <end position="94"/>
    </location>
</feature>
<organism evidence="3">
    <name type="scientific">marine sediment metagenome</name>
    <dbReference type="NCBI Taxonomy" id="412755"/>
    <lineage>
        <taxon>unclassified sequences</taxon>
        <taxon>metagenomes</taxon>
        <taxon>ecological metagenomes</taxon>
    </lineage>
</organism>
<evidence type="ECO:0000313" key="3">
    <source>
        <dbReference type="EMBL" id="GAI47191.1"/>
    </source>
</evidence>
<proteinExistence type="predicted"/>
<dbReference type="PANTHER" id="PTHR43977">
    <property type="entry name" value="STRUCTURAL MAINTENANCE OF CHROMOSOMES PROTEIN 3"/>
    <property type="match status" value="1"/>
</dbReference>
<sequence length="131" mass="14759">ALKLPGVIDYAINLVEFDSKYRRALEYVLFDTIVTEDLEVLRDVDGVRAVTLDGDLQSKGGALTGGWRPDSQKKKSGAAGVQGASFDTAKKRQQISHLEKEITHLEEKIEERQALLEEKERELDTREEEES</sequence>
<feature type="non-terminal residue" evidence="3">
    <location>
        <position position="131"/>
    </location>
</feature>
<reference evidence="3" key="1">
    <citation type="journal article" date="2014" name="Front. Microbiol.">
        <title>High frequency of phylogenetically diverse reductive dehalogenase-homologous genes in deep subseafloor sedimentary metagenomes.</title>
        <authorList>
            <person name="Kawai M."/>
            <person name="Futagami T."/>
            <person name="Toyoda A."/>
            <person name="Takaki Y."/>
            <person name="Nishi S."/>
            <person name="Hori S."/>
            <person name="Arai W."/>
            <person name="Tsubouchi T."/>
            <person name="Morono Y."/>
            <person name="Uchiyama I."/>
            <person name="Ito T."/>
            <person name="Fujiyama A."/>
            <person name="Inagaki F."/>
            <person name="Takami H."/>
        </authorList>
    </citation>
    <scope>NUCLEOTIDE SEQUENCE</scope>
    <source>
        <strain evidence="3">Expedition CK06-06</strain>
    </source>
</reference>
<dbReference type="SUPFAM" id="SSF75553">
    <property type="entry name" value="Smc hinge domain"/>
    <property type="match status" value="1"/>
</dbReference>
<dbReference type="GO" id="GO:0005694">
    <property type="term" value="C:chromosome"/>
    <property type="evidence" value="ECO:0007669"/>
    <property type="project" value="InterPro"/>
</dbReference>
<evidence type="ECO:0000256" key="1">
    <source>
        <dbReference type="SAM" id="MobiDB-lite"/>
    </source>
</evidence>
<protein>
    <recommendedName>
        <fullName evidence="2">SMC hinge domain-containing protein</fullName>
    </recommendedName>
</protein>
<dbReference type="InterPro" id="IPR036277">
    <property type="entry name" value="SMC_hinge_sf"/>
</dbReference>
<dbReference type="GO" id="GO:0051276">
    <property type="term" value="P:chromosome organization"/>
    <property type="evidence" value="ECO:0007669"/>
    <property type="project" value="InterPro"/>
</dbReference>
<evidence type="ECO:0000259" key="2">
    <source>
        <dbReference type="Pfam" id="PF06470"/>
    </source>
</evidence>
<dbReference type="EMBL" id="BARV01042296">
    <property type="protein sequence ID" value="GAI47191.1"/>
    <property type="molecule type" value="Genomic_DNA"/>
</dbReference>
<dbReference type="GO" id="GO:0005524">
    <property type="term" value="F:ATP binding"/>
    <property type="evidence" value="ECO:0007669"/>
    <property type="project" value="InterPro"/>
</dbReference>
<dbReference type="Gene3D" id="3.30.70.1620">
    <property type="match status" value="1"/>
</dbReference>
<feature type="domain" description="SMC hinge" evidence="2">
    <location>
        <begin position="7"/>
        <end position="39"/>
    </location>
</feature>
<dbReference type="AlphaFoldDB" id="X1PXA7"/>
<feature type="non-terminal residue" evidence="3">
    <location>
        <position position="1"/>
    </location>
</feature>
<name>X1PXA7_9ZZZZ</name>
<comment type="caution">
    <text evidence="3">The sequence shown here is derived from an EMBL/GenBank/DDBJ whole genome shotgun (WGS) entry which is preliminary data.</text>
</comment>
<dbReference type="InterPro" id="IPR010935">
    <property type="entry name" value="SMC_hinge"/>
</dbReference>